<feature type="region of interest" description="Disordered" evidence="1">
    <location>
        <begin position="71"/>
        <end position="149"/>
    </location>
</feature>
<feature type="compositionally biased region" description="Low complexity" evidence="1">
    <location>
        <begin position="84"/>
        <end position="95"/>
    </location>
</feature>
<dbReference type="GO" id="GO:0005737">
    <property type="term" value="C:cytoplasm"/>
    <property type="evidence" value="ECO:0007669"/>
    <property type="project" value="InterPro"/>
</dbReference>
<keyword evidence="3" id="KW-1185">Reference proteome</keyword>
<dbReference type="GO" id="GO:0005634">
    <property type="term" value="C:nucleus"/>
    <property type="evidence" value="ECO:0007669"/>
    <property type="project" value="InterPro"/>
</dbReference>
<name>A0A3N4HDE4_ASCIM</name>
<protein>
    <submittedName>
        <fullName evidence="2">Uncharacterized protein</fullName>
    </submittedName>
</protein>
<reference evidence="2 3" key="1">
    <citation type="journal article" date="2018" name="Nat. Ecol. Evol.">
        <title>Pezizomycetes genomes reveal the molecular basis of ectomycorrhizal truffle lifestyle.</title>
        <authorList>
            <person name="Murat C."/>
            <person name="Payen T."/>
            <person name="Noel B."/>
            <person name="Kuo A."/>
            <person name="Morin E."/>
            <person name="Chen J."/>
            <person name="Kohler A."/>
            <person name="Krizsan K."/>
            <person name="Balestrini R."/>
            <person name="Da Silva C."/>
            <person name="Montanini B."/>
            <person name="Hainaut M."/>
            <person name="Levati E."/>
            <person name="Barry K.W."/>
            <person name="Belfiori B."/>
            <person name="Cichocki N."/>
            <person name="Clum A."/>
            <person name="Dockter R.B."/>
            <person name="Fauchery L."/>
            <person name="Guy J."/>
            <person name="Iotti M."/>
            <person name="Le Tacon F."/>
            <person name="Lindquist E.A."/>
            <person name="Lipzen A."/>
            <person name="Malagnac F."/>
            <person name="Mello A."/>
            <person name="Molinier V."/>
            <person name="Miyauchi S."/>
            <person name="Poulain J."/>
            <person name="Riccioni C."/>
            <person name="Rubini A."/>
            <person name="Sitrit Y."/>
            <person name="Splivallo R."/>
            <person name="Traeger S."/>
            <person name="Wang M."/>
            <person name="Zifcakova L."/>
            <person name="Wipf D."/>
            <person name="Zambonelli A."/>
            <person name="Paolocci F."/>
            <person name="Nowrousian M."/>
            <person name="Ottonello S."/>
            <person name="Baldrian P."/>
            <person name="Spatafora J.W."/>
            <person name="Henrissat B."/>
            <person name="Nagy L.G."/>
            <person name="Aury J.M."/>
            <person name="Wincker P."/>
            <person name="Grigoriev I.V."/>
            <person name="Bonfante P."/>
            <person name="Martin F.M."/>
        </authorList>
    </citation>
    <scope>NUCLEOTIDE SEQUENCE [LARGE SCALE GENOMIC DNA]</scope>
    <source>
        <strain evidence="2 3">RN42</strain>
    </source>
</reference>
<dbReference type="AlphaFoldDB" id="A0A3N4HDE4"/>
<dbReference type="EMBL" id="ML119980">
    <property type="protein sequence ID" value="RPA71068.1"/>
    <property type="molecule type" value="Genomic_DNA"/>
</dbReference>
<organism evidence="2 3">
    <name type="scientific">Ascobolus immersus RN42</name>
    <dbReference type="NCBI Taxonomy" id="1160509"/>
    <lineage>
        <taxon>Eukaryota</taxon>
        <taxon>Fungi</taxon>
        <taxon>Dikarya</taxon>
        <taxon>Ascomycota</taxon>
        <taxon>Pezizomycotina</taxon>
        <taxon>Pezizomycetes</taxon>
        <taxon>Pezizales</taxon>
        <taxon>Ascobolaceae</taxon>
        <taxon>Ascobolus</taxon>
    </lineage>
</organism>
<proteinExistence type="predicted"/>
<dbReference type="STRING" id="1160509.A0A3N4HDE4"/>
<gene>
    <name evidence="2" type="ORF">BJ508DRAFT_110804</name>
</gene>
<dbReference type="GO" id="GO:0006355">
    <property type="term" value="P:regulation of DNA-templated transcription"/>
    <property type="evidence" value="ECO:0007669"/>
    <property type="project" value="InterPro"/>
</dbReference>
<dbReference type="Proteomes" id="UP000275078">
    <property type="component" value="Unassembled WGS sequence"/>
</dbReference>
<evidence type="ECO:0000313" key="3">
    <source>
        <dbReference type="Proteomes" id="UP000275078"/>
    </source>
</evidence>
<feature type="compositionally biased region" description="Low complexity" evidence="1">
    <location>
        <begin position="136"/>
        <end position="149"/>
    </location>
</feature>
<feature type="region of interest" description="Disordered" evidence="1">
    <location>
        <begin position="1"/>
        <end position="20"/>
    </location>
</feature>
<dbReference type="Pfam" id="PF09421">
    <property type="entry name" value="FRQ"/>
    <property type="match status" value="1"/>
</dbReference>
<evidence type="ECO:0000256" key="1">
    <source>
        <dbReference type="SAM" id="MobiDB-lite"/>
    </source>
</evidence>
<dbReference type="GO" id="GO:0007623">
    <property type="term" value="P:circadian rhythm"/>
    <property type="evidence" value="ECO:0007669"/>
    <property type="project" value="InterPro"/>
</dbReference>
<evidence type="ECO:0000313" key="2">
    <source>
        <dbReference type="EMBL" id="RPA71068.1"/>
    </source>
</evidence>
<sequence length="342" mass="37439">MAYIRHLTSTQPPSPGDEPGTHGNWVYLNLITNMAQLHSLNVTRSFIKSAVQNYSSKLELSEDGSMIRWKNGAVSQDPSPPDNTPATAHAATSSPMEPSPLQPASVQASAGTLQSRSTSTLPPYVPLFAREDQDGSSADSSVVSSPAPSVAEEDRIGSVVYFGEAPFFLDFGFAPPAKTDAELVAEAELKEEERRRGWPAYRELLTVDWEGYSLDQGLADARPKADALQRGADQSSGIAPSDLFLDAGYDDDEEELHFIPTEVFPTALDPEPPFPPKPTPLKASGIGPVVLTDNYAVFTRIRYFSPYRPPQKVQEVRVDLPPSEMPPALFLMDDSESEMRWR</sequence>
<dbReference type="InterPro" id="IPR018554">
    <property type="entry name" value="FRQ"/>
</dbReference>
<feature type="compositionally biased region" description="Polar residues" evidence="1">
    <location>
        <begin position="102"/>
        <end position="121"/>
    </location>
</feature>
<dbReference type="OrthoDB" id="2536795at2759"/>
<accession>A0A3N4HDE4</accession>